<gene>
    <name evidence="2" type="ORF">A0H81_08798</name>
</gene>
<accession>A0A1C7M3F3</accession>
<proteinExistence type="predicted"/>
<protein>
    <recommendedName>
        <fullName evidence="1">F-box domain-containing protein</fullName>
    </recommendedName>
</protein>
<evidence type="ECO:0000313" key="2">
    <source>
        <dbReference type="EMBL" id="OBZ71382.1"/>
    </source>
</evidence>
<dbReference type="Pfam" id="PF00646">
    <property type="entry name" value="F-box"/>
    <property type="match status" value="1"/>
</dbReference>
<name>A0A1C7M3F3_GRIFR</name>
<keyword evidence="3" id="KW-1185">Reference proteome</keyword>
<dbReference type="CDD" id="cd09917">
    <property type="entry name" value="F-box_SF"/>
    <property type="match status" value="1"/>
</dbReference>
<dbReference type="InterPro" id="IPR036047">
    <property type="entry name" value="F-box-like_dom_sf"/>
</dbReference>
<organism evidence="2 3">
    <name type="scientific">Grifola frondosa</name>
    <name type="common">Maitake</name>
    <name type="synonym">Polyporus frondosus</name>
    <dbReference type="NCBI Taxonomy" id="5627"/>
    <lineage>
        <taxon>Eukaryota</taxon>
        <taxon>Fungi</taxon>
        <taxon>Dikarya</taxon>
        <taxon>Basidiomycota</taxon>
        <taxon>Agaricomycotina</taxon>
        <taxon>Agaricomycetes</taxon>
        <taxon>Polyporales</taxon>
        <taxon>Grifolaceae</taxon>
        <taxon>Grifola</taxon>
    </lineage>
</organism>
<dbReference type="AlphaFoldDB" id="A0A1C7M3F3"/>
<dbReference type="SUPFAM" id="SSF81383">
    <property type="entry name" value="F-box domain"/>
    <property type="match status" value="1"/>
</dbReference>
<sequence>MENKSHTQDSLLNESPTVAMDLDLDVIYIILSFLPRQDLVRAMTTCHTLNHAGVRHLLNFEVHLDSTRRIESFCTFMLAQAPIRYQPSSRNPHTRILFEETSPQLQ</sequence>
<dbReference type="InterPro" id="IPR001810">
    <property type="entry name" value="F-box_dom"/>
</dbReference>
<reference evidence="2 3" key="1">
    <citation type="submission" date="2016-03" db="EMBL/GenBank/DDBJ databases">
        <title>Whole genome sequencing of Grifola frondosa 9006-11.</title>
        <authorList>
            <person name="Min B."/>
            <person name="Park H."/>
            <person name="Kim J.-G."/>
            <person name="Cho H."/>
            <person name="Oh Y.-L."/>
            <person name="Kong W.-S."/>
            <person name="Choi I.-G."/>
        </authorList>
    </citation>
    <scope>NUCLEOTIDE SEQUENCE [LARGE SCALE GENOMIC DNA]</scope>
    <source>
        <strain evidence="2 3">9006-11</strain>
    </source>
</reference>
<evidence type="ECO:0000313" key="3">
    <source>
        <dbReference type="Proteomes" id="UP000092993"/>
    </source>
</evidence>
<dbReference type="Proteomes" id="UP000092993">
    <property type="component" value="Unassembled WGS sequence"/>
</dbReference>
<dbReference type="EMBL" id="LUGG01000011">
    <property type="protein sequence ID" value="OBZ71382.1"/>
    <property type="molecule type" value="Genomic_DNA"/>
</dbReference>
<comment type="caution">
    <text evidence="2">The sequence shown here is derived from an EMBL/GenBank/DDBJ whole genome shotgun (WGS) entry which is preliminary data.</text>
</comment>
<evidence type="ECO:0000259" key="1">
    <source>
        <dbReference type="Pfam" id="PF00646"/>
    </source>
</evidence>
<feature type="domain" description="F-box" evidence="1">
    <location>
        <begin position="21"/>
        <end position="52"/>
    </location>
</feature>
<dbReference type="OrthoDB" id="2751407at2759"/>